<proteinExistence type="predicted"/>
<dbReference type="InterPro" id="IPR012338">
    <property type="entry name" value="Beta-lactam/transpept-like"/>
</dbReference>
<dbReference type="AlphaFoldDB" id="A0A1V9FW66"/>
<name>A0A1V9FW66_9BACT</name>
<keyword evidence="2" id="KW-1185">Reference proteome</keyword>
<sequence length="95" mass="10835">MRNGKWNNKQLISERWLQMARTPTPVQPTYGFMNFYLNTDKKLYPHAPATAFAHIGAGSNIVYVDPENDLIIVARWIEGNAMDGMIERVLKAGLR</sequence>
<evidence type="ECO:0000313" key="1">
    <source>
        <dbReference type="EMBL" id="OQP62591.1"/>
    </source>
</evidence>
<dbReference type="EMBL" id="LVYD01000050">
    <property type="protein sequence ID" value="OQP62591.1"/>
    <property type="molecule type" value="Genomic_DNA"/>
</dbReference>
<reference evidence="1 2" key="1">
    <citation type="submission" date="2016-03" db="EMBL/GenBank/DDBJ databases">
        <title>Niastella vici sp. nov., isolated from farmland soil.</title>
        <authorList>
            <person name="Chen L."/>
            <person name="Wang D."/>
            <person name="Yang S."/>
            <person name="Wang G."/>
        </authorList>
    </citation>
    <scope>NUCLEOTIDE SEQUENCE [LARGE SCALE GENOMIC DNA]</scope>
    <source>
        <strain evidence="1 2">DJ57</strain>
    </source>
</reference>
<organism evidence="1 2">
    <name type="scientific">Niastella vici</name>
    <dbReference type="NCBI Taxonomy" id="1703345"/>
    <lineage>
        <taxon>Bacteria</taxon>
        <taxon>Pseudomonadati</taxon>
        <taxon>Bacteroidota</taxon>
        <taxon>Chitinophagia</taxon>
        <taxon>Chitinophagales</taxon>
        <taxon>Chitinophagaceae</taxon>
        <taxon>Niastella</taxon>
    </lineage>
</organism>
<evidence type="ECO:0000313" key="2">
    <source>
        <dbReference type="Proteomes" id="UP000192796"/>
    </source>
</evidence>
<evidence type="ECO:0008006" key="3">
    <source>
        <dbReference type="Google" id="ProtNLM"/>
    </source>
</evidence>
<comment type="caution">
    <text evidence="1">The sequence shown here is derived from an EMBL/GenBank/DDBJ whole genome shotgun (WGS) entry which is preliminary data.</text>
</comment>
<dbReference type="Proteomes" id="UP000192796">
    <property type="component" value="Unassembled WGS sequence"/>
</dbReference>
<accession>A0A1V9FW66</accession>
<dbReference type="SUPFAM" id="SSF56601">
    <property type="entry name" value="beta-lactamase/transpeptidase-like"/>
    <property type="match status" value="1"/>
</dbReference>
<protein>
    <recommendedName>
        <fullName evidence="3">Beta-lactamase-related domain-containing protein</fullName>
    </recommendedName>
</protein>
<dbReference type="STRING" id="1703345.A3860_28280"/>
<dbReference type="Gene3D" id="3.40.710.10">
    <property type="entry name" value="DD-peptidase/beta-lactamase superfamily"/>
    <property type="match status" value="1"/>
</dbReference>
<gene>
    <name evidence="1" type="ORF">A3860_28280</name>
</gene>